<evidence type="ECO:0000313" key="2">
    <source>
        <dbReference type="Proteomes" id="UP001152798"/>
    </source>
</evidence>
<evidence type="ECO:0000313" key="1">
    <source>
        <dbReference type="EMBL" id="CAH1404425.1"/>
    </source>
</evidence>
<protein>
    <submittedName>
        <fullName evidence="1">Uncharacterized protein</fullName>
    </submittedName>
</protein>
<keyword evidence="2" id="KW-1185">Reference proteome</keyword>
<sequence length="149" mass="16780">MISAAWWYLGTPFTFGEDSPNFRNCNLNISVICILLHQRCTCKHLTGHATTSRDIVAAKEMEEASETVLHPQLIWYPPLLIKPSAIRANHRARNSSGSSLTALPDRGSARRMNWFYDYVEGPQELDDTLATLSPGTEVRHCHLNREANS</sequence>
<reference evidence="1" key="1">
    <citation type="submission" date="2022-01" db="EMBL/GenBank/DDBJ databases">
        <authorList>
            <person name="King R."/>
        </authorList>
    </citation>
    <scope>NUCLEOTIDE SEQUENCE</scope>
</reference>
<proteinExistence type="predicted"/>
<gene>
    <name evidence="1" type="ORF">NEZAVI_LOCUS12836</name>
</gene>
<organism evidence="1 2">
    <name type="scientific">Nezara viridula</name>
    <name type="common">Southern green stink bug</name>
    <name type="synonym">Cimex viridulus</name>
    <dbReference type="NCBI Taxonomy" id="85310"/>
    <lineage>
        <taxon>Eukaryota</taxon>
        <taxon>Metazoa</taxon>
        <taxon>Ecdysozoa</taxon>
        <taxon>Arthropoda</taxon>
        <taxon>Hexapoda</taxon>
        <taxon>Insecta</taxon>
        <taxon>Pterygota</taxon>
        <taxon>Neoptera</taxon>
        <taxon>Paraneoptera</taxon>
        <taxon>Hemiptera</taxon>
        <taxon>Heteroptera</taxon>
        <taxon>Panheteroptera</taxon>
        <taxon>Pentatomomorpha</taxon>
        <taxon>Pentatomoidea</taxon>
        <taxon>Pentatomidae</taxon>
        <taxon>Pentatominae</taxon>
        <taxon>Nezara</taxon>
    </lineage>
</organism>
<name>A0A9P0MTZ7_NEZVI</name>
<dbReference type="Proteomes" id="UP001152798">
    <property type="component" value="Chromosome 6"/>
</dbReference>
<dbReference type="AlphaFoldDB" id="A0A9P0MTZ7"/>
<dbReference type="EMBL" id="OV725082">
    <property type="protein sequence ID" value="CAH1404425.1"/>
    <property type="molecule type" value="Genomic_DNA"/>
</dbReference>
<accession>A0A9P0MTZ7</accession>